<dbReference type="Proteomes" id="UP001293593">
    <property type="component" value="Unassembled WGS sequence"/>
</dbReference>
<proteinExistence type="predicted"/>
<dbReference type="AlphaFoldDB" id="A0AAE1MWG8"/>
<gene>
    <name evidence="1" type="ORF">QN277_016357</name>
</gene>
<comment type="caution">
    <text evidence="1">The sequence shown here is derived from an EMBL/GenBank/DDBJ whole genome shotgun (WGS) entry which is preliminary data.</text>
</comment>
<evidence type="ECO:0000313" key="2">
    <source>
        <dbReference type="Proteomes" id="UP001293593"/>
    </source>
</evidence>
<name>A0AAE1MWG8_9FABA</name>
<sequence length="57" mass="6491">MAQPTQECLCHMGNSWLVETILMVLISGMNKKNQSPSWLVSLVIRDYLAWFGEHLLG</sequence>
<protein>
    <submittedName>
        <fullName evidence="1">Uncharacterized protein</fullName>
    </submittedName>
</protein>
<reference evidence="1" key="1">
    <citation type="submission" date="2023-10" db="EMBL/GenBank/DDBJ databases">
        <title>Chromosome-level genome of the transformable northern wattle, Acacia crassicarpa.</title>
        <authorList>
            <person name="Massaro I."/>
            <person name="Sinha N.R."/>
            <person name="Poethig S."/>
            <person name="Leichty A.R."/>
        </authorList>
    </citation>
    <scope>NUCLEOTIDE SEQUENCE</scope>
    <source>
        <strain evidence="1">Acra3RX</strain>
        <tissue evidence="1">Leaf</tissue>
    </source>
</reference>
<accession>A0AAE1MWG8</accession>
<organism evidence="1 2">
    <name type="scientific">Acacia crassicarpa</name>
    <name type="common">northern wattle</name>
    <dbReference type="NCBI Taxonomy" id="499986"/>
    <lineage>
        <taxon>Eukaryota</taxon>
        <taxon>Viridiplantae</taxon>
        <taxon>Streptophyta</taxon>
        <taxon>Embryophyta</taxon>
        <taxon>Tracheophyta</taxon>
        <taxon>Spermatophyta</taxon>
        <taxon>Magnoliopsida</taxon>
        <taxon>eudicotyledons</taxon>
        <taxon>Gunneridae</taxon>
        <taxon>Pentapetalae</taxon>
        <taxon>rosids</taxon>
        <taxon>fabids</taxon>
        <taxon>Fabales</taxon>
        <taxon>Fabaceae</taxon>
        <taxon>Caesalpinioideae</taxon>
        <taxon>mimosoid clade</taxon>
        <taxon>Acacieae</taxon>
        <taxon>Acacia</taxon>
    </lineage>
</organism>
<keyword evidence="2" id="KW-1185">Reference proteome</keyword>
<dbReference type="EMBL" id="JAWXYG010000003">
    <property type="protein sequence ID" value="KAK4278521.1"/>
    <property type="molecule type" value="Genomic_DNA"/>
</dbReference>
<evidence type="ECO:0000313" key="1">
    <source>
        <dbReference type="EMBL" id="KAK4278521.1"/>
    </source>
</evidence>